<keyword evidence="14" id="KW-1185">Reference proteome</keyword>
<evidence type="ECO:0000256" key="7">
    <source>
        <dbReference type="ARBA" id="ARBA00023170"/>
    </source>
</evidence>
<gene>
    <name evidence="13" type="ORF">FSP39_016452</name>
</gene>
<dbReference type="InterPro" id="IPR035500">
    <property type="entry name" value="NHR-like_dom_sf"/>
</dbReference>
<evidence type="ECO:0000256" key="2">
    <source>
        <dbReference type="ARBA" id="ARBA00022771"/>
    </source>
</evidence>
<feature type="domain" description="NR LBD" evidence="12">
    <location>
        <begin position="282"/>
        <end position="525"/>
    </location>
</feature>
<dbReference type="AlphaFoldDB" id="A0AA88YPM8"/>
<keyword evidence="3 9" id="KW-0862">Zinc</keyword>
<evidence type="ECO:0000256" key="1">
    <source>
        <dbReference type="ARBA" id="ARBA00022723"/>
    </source>
</evidence>
<dbReference type="PROSITE" id="PS51843">
    <property type="entry name" value="NR_LBD"/>
    <property type="match status" value="1"/>
</dbReference>
<feature type="compositionally biased region" description="Polar residues" evidence="10">
    <location>
        <begin position="71"/>
        <end position="84"/>
    </location>
</feature>
<keyword evidence="7 9" id="KW-0675">Receptor</keyword>
<dbReference type="InterPro" id="IPR013088">
    <property type="entry name" value="Znf_NHR/GATA"/>
</dbReference>
<dbReference type="InterPro" id="IPR050234">
    <property type="entry name" value="Nuclear_hormone_rcpt_NR1"/>
</dbReference>
<name>A0AA88YPM8_PINIB</name>
<comment type="caution">
    <text evidence="13">The sequence shown here is derived from an EMBL/GenBank/DDBJ whole genome shotgun (WGS) entry which is preliminary data.</text>
</comment>
<feature type="region of interest" description="Disordered" evidence="10">
    <location>
        <begin position="21"/>
        <end position="49"/>
    </location>
</feature>
<dbReference type="Gene3D" id="3.30.50.10">
    <property type="entry name" value="Erythroid Transcription Factor GATA-1, subunit A"/>
    <property type="match status" value="1"/>
</dbReference>
<feature type="domain" description="Nuclear receptor" evidence="11">
    <location>
        <begin position="140"/>
        <end position="216"/>
    </location>
</feature>
<dbReference type="SUPFAM" id="SSF57716">
    <property type="entry name" value="Glucocorticoid receptor-like (DNA-binding domain)"/>
    <property type="match status" value="1"/>
</dbReference>
<accession>A0AA88YPM8</accession>
<comment type="similarity">
    <text evidence="9">Belongs to the nuclear hormone receptor family.</text>
</comment>
<dbReference type="PROSITE" id="PS00031">
    <property type="entry name" value="NUCLEAR_REC_DBD_1"/>
    <property type="match status" value="1"/>
</dbReference>
<evidence type="ECO:0000256" key="8">
    <source>
        <dbReference type="ARBA" id="ARBA00023242"/>
    </source>
</evidence>
<dbReference type="InterPro" id="IPR001628">
    <property type="entry name" value="Znf_hrmn_rcpt"/>
</dbReference>
<dbReference type="PROSITE" id="PS51030">
    <property type="entry name" value="NUCLEAR_REC_DBD_2"/>
    <property type="match status" value="1"/>
</dbReference>
<keyword evidence="6 9" id="KW-0804">Transcription</keyword>
<evidence type="ECO:0000259" key="12">
    <source>
        <dbReference type="PROSITE" id="PS51843"/>
    </source>
</evidence>
<evidence type="ECO:0000256" key="6">
    <source>
        <dbReference type="ARBA" id="ARBA00023163"/>
    </source>
</evidence>
<dbReference type="SUPFAM" id="SSF48508">
    <property type="entry name" value="Nuclear receptor ligand-binding domain"/>
    <property type="match status" value="1"/>
</dbReference>
<organism evidence="13 14">
    <name type="scientific">Pinctada imbricata</name>
    <name type="common">Atlantic pearl-oyster</name>
    <name type="synonym">Pinctada martensii</name>
    <dbReference type="NCBI Taxonomy" id="66713"/>
    <lineage>
        <taxon>Eukaryota</taxon>
        <taxon>Metazoa</taxon>
        <taxon>Spiralia</taxon>
        <taxon>Lophotrochozoa</taxon>
        <taxon>Mollusca</taxon>
        <taxon>Bivalvia</taxon>
        <taxon>Autobranchia</taxon>
        <taxon>Pteriomorphia</taxon>
        <taxon>Pterioida</taxon>
        <taxon>Pterioidea</taxon>
        <taxon>Pteriidae</taxon>
        <taxon>Pinctada</taxon>
    </lineage>
</organism>
<dbReference type="Proteomes" id="UP001186944">
    <property type="component" value="Unassembled WGS sequence"/>
</dbReference>
<keyword evidence="5 9" id="KW-0238">DNA-binding</keyword>
<proteinExistence type="inferred from homology"/>
<dbReference type="GO" id="GO:0043565">
    <property type="term" value="F:sequence-specific DNA binding"/>
    <property type="evidence" value="ECO:0007669"/>
    <property type="project" value="InterPro"/>
</dbReference>
<keyword evidence="4 9" id="KW-0805">Transcription regulation</keyword>
<comment type="subcellular location">
    <subcellularLocation>
        <location evidence="9">Nucleus</location>
    </subcellularLocation>
</comment>
<evidence type="ECO:0000313" key="13">
    <source>
        <dbReference type="EMBL" id="KAK3103104.1"/>
    </source>
</evidence>
<keyword evidence="1 9" id="KW-0479">Metal-binding</keyword>
<dbReference type="CDD" id="cd06916">
    <property type="entry name" value="NR_DBD_like"/>
    <property type="match status" value="1"/>
</dbReference>
<dbReference type="Pfam" id="PF00105">
    <property type="entry name" value="zf-C4"/>
    <property type="match status" value="1"/>
</dbReference>
<dbReference type="PRINTS" id="PR00398">
    <property type="entry name" value="STRDHORMONER"/>
</dbReference>
<dbReference type="GO" id="GO:0003700">
    <property type="term" value="F:DNA-binding transcription factor activity"/>
    <property type="evidence" value="ECO:0007669"/>
    <property type="project" value="InterPro"/>
</dbReference>
<dbReference type="GO" id="GO:0005634">
    <property type="term" value="C:nucleus"/>
    <property type="evidence" value="ECO:0007669"/>
    <property type="project" value="UniProtKB-SubCell"/>
</dbReference>
<dbReference type="GO" id="GO:0008270">
    <property type="term" value="F:zinc ion binding"/>
    <property type="evidence" value="ECO:0007669"/>
    <property type="project" value="UniProtKB-KW"/>
</dbReference>
<dbReference type="PRINTS" id="PR00047">
    <property type="entry name" value="STROIDFINGER"/>
</dbReference>
<feature type="region of interest" description="Disordered" evidence="10">
    <location>
        <begin position="71"/>
        <end position="101"/>
    </location>
</feature>
<dbReference type="Gene3D" id="1.10.565.10">
    <property type="entry name" value="Retinoid X Receptor"/>
    <property type="match status" value="1"/>
</dbReference>
<dbReference type="InterPro" id="IPR001723">
    <property type="entry name" value="Nuclear_hrmn_rcpt"/>
</dbReference>
<sequence>MSMLGMEKLVNVNDFTEKVHLRESSNTRQPAMAENSPDSGLESFSPLSDPYIPRNIKKEAVSEYMDSESFYQHSSGDDITNSPESGIDIGADYDRKKQGDDTVPFSNYSTEHSQRMQEISQMSKSEFDRNPDIRSTVPLLPPCRVCGEKASGFHYGVNTCEACKGFFRRSLRRKCDYKCVTGEKQCVIEPGRRNSCPQCRYLKCLTVGMSKEAIKTGRYTHEKRTQDIREIKRLQCGDVVKEEPIEELPHPNPFPSDELDHLIGLVDKSHVEMYGPLYKFWIDKESIKRRTEAYAEEFRIQSEMFGLHGVSKEEFKTFYNQTGIDVDNRIELVSNFANTMERGVQKFITFAKTIPGFSKLNLEDQASLVKSSRFEFWIFGFFKFVNTQANVTTSLLGRCYHINELCKLWDEEFMKGLFKFCGTLQELHLTDTEISLIRCVCLMSRDRCDLKEPDSVEEIQWRIIMCLKHLIDKTHRPSEHFLSRVFDRIVAVRSLTDWNNRIAQTIKMDFPVLKNHPLLLEMMSM</sequence>
<evidence type="ECO:0000256" key="3">
    <source>
        <dbReference type="ARBA" id="ARBA00022833"/>
    </source>
</evidence>
<dbReference type="EMBL" id="VSWD01000005">
    <property type="protein sequence ID" value="KAK3103104.1"/>
    <property type="molecule type" value="Genomic_DNA"/>
</dbReference>
<evidence type="ECO:0000313" key="14">
    <source>
        <dbReference type="Proteomes" id="UP001186944"/>
    </source>
</evidence>
<protein>
    <submittedName>
        <fullName evidence="13">Uncharacterized protein</fullName>
    </submittedName>
</protein>
<keyword evidence="8 9" id="KW-0539">Nucleus</keyword>
<dbReference type="InterPro" id="IPR000536">
    <property type="entry name" value="Nucl_hrmn_rcpt_lig-bd"/>
</dbReference>
<dbReference type="SMART" id="SM00399">
    <property type="entry name" value="ZnF_C4"/>
    <property type="match status" value="1"/>
</dbReference>
<evidence type="ECO:0000256" key="9">
    <source>
        <dbReference type="RuleBase" id="RU004334"/>
    </source>
</evidence>
<dbReference type="SMART" id="SM00430">
    <property type="entry name" value="HOLI"/>
    <property type="match status" value="1"/>
</dbReference>
<evidence type="ECO:0000256" key="4">
    <source>
        <dbReference type="ARBA" id="ARBA00023015"/>
    </source>
</evidence>
<dbReference type="Pfam" id="PF00104">
    <property type="entry name" value="Hormone_recep"/>
    <property type="match status" value="1"/>
</dbReference>
<evidence type="ECO:0000259" key="11">
    <source>
        <dbReference type="PROSITE" id="PS51030"/>
    </source>
</evidence>
<evidence type="ECO:0000256" key="5">
    <source>
        <dbReference type="ARBA" id="ARBA00023125"/>
    </source>
</evidence>
<reference evidence="13" key="1">
    <citation type="submission" date="2019-08" db="EMBL/GenBank/DDBJ databases">
        <title>The improved chromosome-level genome for the pearl oyster Pinctada fucata martensii using PacBio sequencing and Hi-C.</title>
        <authorList>
            <person name="Zheng Z."/>
        </authorList>
    </citation>
    <scope>NUCLEOTIDE SEQUENCE</scope>
    <source>
        <strain evidence="13">ZZ-2019</strain>
        <tissue evidence="13">Adductor muscle</tissue>
    </source>
</reference>
<dbReference type="PANTHER" id="PTHR24082">
    <property type="entry name" value="NUCLEAR HORMONE RECEPTOR"/>
    <property type="match status" value="1"/>
</dbReference>
<keyword evidence="2 9" id="KW-0863">Zinc-finger</keyword>
<evidence type="ECO:0000256" key="10">
    <source>
        <dbReference type="SAM" id="MobiDB-lite"/>
    </source>
</evidence>